<keyword evidence="3 6" id="KW-0812">Transmembrane</keyword>
<feature type="transmembrane region" description="Helical" evidence="6">
    <location>
        <begin position="242"/>
        <end position="261"/>
    </location>
</feature>
<dbReference type="Pfam" id="PF01594">
    <property type="entry name" value="AI-2E_transport"/>
    <property type="match status" value="1"/>
</dbReference>
<comment type="similarity">
    <text evidence="2">Belongs to the autoinducer-2 exporter (AI-2E) (TC 2.A.86) family.</text>
</comment>
<feature type="transmembrane region" description="Helical" evidence="6">
    <location>
        <begin position="36"/>
        <end position="58"/>
    </location>
</feature>
<proteinExistence type="inferred from homology"/>
<dbReference type="GO" id="GO:0055085">
    <property type="term" value="P:transmembrane transport"/>
    <property type="evidence" value="ECO:0007669"/>
    <property type="project" value="TreeGrafter"/>
</dbReference>
<dbReference type="PANTHER" id="PTHR21716:SF15">
    <property type="entry name" value="TRANSPORT PROTEIN YRRI-RELATED"/>
    <property type="match status" value="1"/>
</dbReference>
<keyword evidence="4 6" id="KW-1133">Transmembrane helix</keyword>
<feature type="transmembrane region" description="Helical" evidence="6">
    <location>
        <begin position="311"/>
        <end position="337"/>
    </location>
</feature>
<feature type="transmembrane region" description="Helical" evidence="6">
    <location>
        <begin position="219"/>
        <end position="236"/>
    </location>
</feature>
<evidence type="ECO:0000256" key="4">
    <source>
        <dbReference type="ARBA" id="ARBA00022989"/>
    </source>
</evidence>
<dbReference type="OrthoDB" id="9793390at2"/>
<sequence length="354" mass="40039">MKEWRLLIIALITLSTLAILYLLFKMSPYLTSIFRFLEAVISPFLIALIISYLLNPIVNLLSQKGIPRWIAVLAIYSLFITSVMVVIINMLPLFEQQLNELIEHLPRWNQQIQYMIHEYNHHSRDILPDSIQNAVQRSLTKMEGGIGHWVDHMMEGIGNTINHLFFIIIIPFLAFYMMRDSNQLERGLINLLPQQKRKEITRLCRDIDRALGNYIRGQLLVSIVVGLFVYFGYLFIGLPYPMILALVVAICNVIPYLGPFLGALPAAFVAFTVSTKLLISVLIVNLIVQIIEGNVLSPQIVGKTLHMHPLTIIFALLVGGEVGGVWGLILAVPIFAIGKVIGQHILAHYVRIKV</sequence>
<evidence type="ECO:0000256" key="6">
    <source>
        <dbReference type="SAM" id="Phobius"/>
    </source>
</evidence>
<protein>
    <submittedName>
        <fullName evidence="7">Predicted PurR-regulated permease PerM</fullName>
    </submittedName>
</protein>
<evidence type="ECO:0000256" key="1">
    <source>
        <dbReference type="ARBA" id="ARBA00004141"/>
    </source>
</evidence>
<keyword evidence="5 6" id="KW-0472">Membrane</keyword>
<evidence type="ECO:0000313" key="8">
    <source>
        <dbReference type="Proteomes" id="UP000184476"/>
    </source>
</evidence>
<evidence type="ECO:0000313" key="7">
    <source>
        <dbReference type="EMBL" id="SHE78026.1"/>
    </source>
</evidence>
<dbReference type="RefSeq" id="WP_073154212.1">
    <property type="nucleotide sequence ID" value="NZ_FQVL01000003.1"/>
</dbReference>
<keyword evidence="8" id="KW-1185">Reference proteome</keyword>
<dbReference type="AlphaFoldDB" id="A0A1M4W9X2"/>
<feature type="transmembrane region" description="Helical" evidence="6">
    <location>
        <begin position="70"/>
        <end position="91"/>
    </location>
</feature>
<dbReference type="GO" id="GO:0005886">
    <property type="term" value="C:plasma membrane"/>
    <property type="evidence" value="ECO:0007669"/>
    <property type="project" value="UniProtKB-SubCell"/>
</dbReference>
<accession>A0A1M4W9X2</accession>
<dbReference type="STRING" id="112248.SAMN05444392_103116"/>
<dbReference type="EMBL" id="FQVL01000003">
    <property type="protein sequence ID" value="SHE78026.1"/>
    <property type="molecule type" value="Genomic_DNA"/>
</dbReference>
<comment type="subcellular location">
    <subcellularLocation>
        <location evidence="1">Membrane</location>
        <topology evidence="1">Multi-pass membrane protein</topology>
    </subcellularLocation>
</comment>
<feature type="transmembrane region" description="Helical" evidence="6">
    <location>
        <begin position="160"/>
        <end position="178"/>
    </location>
</feature>
<name>A0A1M4W9X2_9BACL</name>
<feature type="transmembrane region" description="Helical" evidence="6">
    <location>
        <begin position="7"/>
        <end position="24"/>
    </location>
</feature>
<organism evidence="7 8">
    <name type="scientific">Seinonella peptonophila</name>
    <dbReference type="NCBI Taxonomy" id="112248"/>
    <lineage>
        <taxon>Bacteria</taxon>
        <taxon>Bacillati</taxon>
        <taxon>Bacillota</taxon>
        <taxon>Bacilli</taxon>
        <taxon>Bacillales</taxon>
        <taxon>Thermoactinomycetaceae</taxon>
        <taxon>Seinonella</taxon>
    </lineage>
</organism>
<gene>
    <name evidence="7" type="ORF">SAMN05444392_103116</name>
</gene>
<feature type="transmembrane region" description="Helical" evidence="6">
    <location>
        <begin position="268"/>
        <end position="291"/>
    </location>
</feature>
<dbReference type="Proteomes" id="UP000184476">
    <property type="component" value="Unassembled WGS sequence"/>
</dbReference>
<evidence type="ECO:0000256" key="5">
    <source>
        <dbReference type="ARBA" id="ARBA00023136"/>
    </source>
</evidence>
<dbReference type="PANTHER" id="PTHR21716">
    <property type="entry name" value="TRANSMEMBRANE PROTEIN"/>
    <property type="match status" value="1"/>
</dbReference>
<reference evidence="7 8" key="1">
    <citation type="submission" date="2016-11" db="EMBL/GenBank/DDBJ databases">
        <authorList>
            <person name="Jaros S."/>
            <person name="Januszkiewicz K."/>
            <person name="Wedrychowicz H."/>
        </authorList>
    </citation>
    <scope>NUCLEOTIDE SEQUENCE [LARGE SCALE GENOMIC DNA]</scope>
    <source>
        <strain evidence="7 8">DSM 44666</strain>
    </source>
</reference>
<evidence type="ECO:0000256" key="2">
    <source>
        <dbReference type="ARBA" id="ARBA00009773"/>
    </source>
</evidence>
<dbReference type="InterPro" id="IPR002549">
    <property type="entry name" value="AI-2E-like"/>
</dbReference>
<evidence type="ECO:0000256" key="3">
    <source>
        <dbReference type="ARBA" id="ARBA00022692"/>
    </source>
</evidence>